<protein>
    <recommendedName>
        <fullName evidence="1">Xylose isomerase-like TIM barrel domain-containing protein</fullName>
    </recommendedName>
</protein>
<dbReference type="InterPro" id="IPR006311">
    <property type="entry name" value="TAT_signal"/>
</dbReference>
<dbReference type="InterPro" id="IPR036237">
    <property type="entry name" value="Xyl_isomerase-like_sf"/>
</dbReference>
<feature type="domain" description="Xylose isomerase-like TIM barrel" evidence="1">
    <location>
        <begin position="129"/>
        <end position="264"/>
    </location>
</feature>
<dbReference type="PANTHER" id="PTHR12110:SF41">
    <property type="entry name" value="INOSOSE DEHYDRATASE"/>
    <property type="match status" value="1"/>
</dbReference>
<dbReference type="InterPro" id="IPR050312">
    <property type="entry name" value="IolE/XylAMocC-like"/>
</dbReference>
<dbReference type="Proteomes" id="UP000680038">
    <property type="component" value="Unassembled WGS sequence"/>
</dbReference>
<gene>
    <name evidence="2" type="ORF">DYBT9275_00960</name>
</gene>
<sequence>MSSRRDFIRQTSGVLAVSLGSGVTERPVARDAFQLGMAGYTFHKFSLDQTLEMMKRVDVRNLCIKDFHLPLNSTSDEISAFFQKLKQAGVTGYAVGPIGDDDTDIEGAFDYASRVGAQLIVGIPALKDIPEIEKKVKKYNVRYAIHNHGPDEKRYTDALSVYNLIKNTDPRMGICLDIGHDIRFGSDPVADLKKYADRIFDIHLKNVTAASAAGRAVELGRGVIHIPALVGALRQIRYSGMCSLEYEKDMEDPLVGIAESVGYFKGVCAK</sequence>
<name>A0A916J994_9BACT</name>
<evidence type="ECO:0000259" key="1">
    <source>
        <dbReference type="Pfam" id="PF01261"/>
    </source>
</evidence>
<evidence type="ECO:0000313" key="2">
    <source>
        <dbReference type="EMBL" id="CAG4992428.1"/>
    </source>
</evidence>
<dbReference type="SUPFAM" id="SSF51658">
    <property type="entry name" value="Xylose isomerase-like"/>
    <property type="match status" value="1"/>
</dbReference>
<dbReference type="PANTHER" id="PTHR12110">
    <property type="entry name" value="HYDROXYPYRUVATE ISOMERASE"/>
    <property type="match status" value="1"/>
</dbReference>
<dbReference type="Pfam" id="PF01261">
    <property type="entry name" value="AP_endonuc_2"/>
    <property type="match status" value="1"/>
</dbReference>
<dbReference type="InterPro" id="IPR013022">
    <property type="entry name" value="Xyl_isomerase-like_TIM-brl"/>
</dbReference>
<accession>A0A916J994</accession>
<comment type="caution">
    <text evidence="2">The sequence shown here is derived from an EMBL/GenBank/DDBJ whole genome shotgun (WGS) entry which is preliminary data.</text>
</comment>
<reference evidence="2" key="1">
    <citation type="submission" date="2021-04" db="EMBL/GenBank/DDBJ databases">
        <authorList>
            <person name="Rodrigo-Torres L."/>
            <person name="Arahal R. D."/>
            <person name="Lucena T."/>
        </authorList>
    </citation>
    <scope>NUCLEOTIDE SEQUENCE</scope>
    <source>
        <strain evidence="2">CECT 9275</strain>
    </source>
</reference>
<evidence type="ECO:0000313" key="3">
    <source>
        <dbReference type="Proteomes" id="UP000680038"/>
    </source>
</evidence>
<dbReference type="RefSeq" id="WP_215237664.1">
    <property type="nucleotide sequence ID" value="NZ_CAJRAF010000001.1"/>
</dbReference>
<dbReference type="EMBL" id="CAJRAF010000001">
    <property type="protein sequence ID" value="CAG4992428.1"/>
    <property type="molecule type" value="Genomic_DNA"/>
</dbReference>
<dbReference type="Gene3D" id="3.20.20.150">
    <property type="entry name" value="Divalent-metal-dependent TIM barrel enzymes"/>
    <property type="match status" value="1"/>
</dbReference>
<dbReference type="PROSITE" id="PS51318">
    <property type="entry name" value="TAT"/>
    <property type="match status" value="1"/>
</dbReference>
<organism evidence="2 3">
    <name type="scientific">Dyadobacter helix</name>
    <dbReference type="NCBI Taxonomy" id="2822344"/>
    <lineage>
        <taxon>Bacteria</taxon>
        <taxon>Pseudomonadati</taxon>
        <taxon>Bacteroidota</taxon>
        <taxon>Cytophagia</taxon>
        <taxon>Cytophagales</taxon>
        <taxon>Spirosomataceae</taxon>
        <taxon>Dyadobacter</taxon>
    </lineage>
</organism>
<proteinExistence type="predicted"/>
<dbReference type="AlphaFoldDB" id="A0A916J994"/>
<keyword evidence="3" id="KW-1185">Reference proteome</keyword>